<gene>
    <name evidence="2" type="ORF">Pme01_30320</name>
</gene>
<keyword evidence="1" id="KW-0812">Transmembrane</keyword>
<keyword evidence="3" id="KW-1185">Reference proteome</keyword>
<proteinExistence type="predicted"/>
<organism evidence="2 3">
    <name type="scientific">Planosporangium mesophilum</name>
    <dbReference type="NCBI Taxonomy" id="689768"/>
    <lineage>
        <taxon>Bacteria</taxon>
        <taxon>Bacillati</taxon>
        <taxon>Actinomycetota</taxon>
        <taxon>Actinomycetes</taxon>
        <taxon>Micromonosporales</taxon>
        <taxon>Micromonosporaceae</taxon>
        <taxon>Planosporangium</taxon>
    </lineage>
</organism>
<evidence type="ECO:0000256" key="1">
    <source>
        <dbReference type="SAM" id="Phobius"/>
    </source>
</evidence>
<feature type="transmembrane region" description="Helical" evidence="1">
    <location>
        <begin position="7"/>
        <end position="26"/>
    </location>
</feature>
<sequence length="55" mass="5936">MGYASDMGGLIVTLLVIWLILAVLGLVLKGLFWLTVIGAILFVGTAVMGFVRRRT</sequence>
<keyword evidence="1" id="KW-1133">Transmembrane helix</keyword>
<feature type="transmembrane region" description="Helical" evidence="1">
    <location>
        <begin position="32"/>
        <end position="51"/>
    </location>
</feature>
<dbReference type="EMBL" id="BOON01000028">
    <property type="protein sequence ID" value="GII23435.1"/>
    <property type="molecule type" value="Genomic_DNA"/>
</dbReference>
<dbReference type="AlphaFoldDB" id="A0A8J3X0J1"/>
<name>A0A8J3X0J1_9ACTN</name>
<evidence type="ECO:0000313" key="3">
    <source>
        <dbReference type="Proteomes" id="UP000599074"/>
    </source>
</evidence>
<dbReference type="Proteomes" id="UP000599074">
    <property type="component" value="Unassembled WGS sequence"/>
</dbReference>
<accession>A0A8J3X0J1</accession>
<reference evidence="2" key="1">
    <citation type="submission" date="2021-01" db="EMBL/GenBank/DDBJ databases">
        <title>Whole genome shotgun sequence of Planosporangium mesophilum NBRC 109066.</title>
        <authorList>
            <person name="Komaki H."/>
            <person name="Tamura T."/>
        </authorList>
    </citation>
    <scope>NUCLEOTIDE SEQUENCE</scope>
    <source>
        <strain evidence="2">NBRC 109066</strain>
    </source>
</reference>
<evidence type="ECO:0008006" key="4">
    <source>
        <dbReference type="Google" id="ProtNLM"/>
    </source>
</evidence>
<evidence type="ECO:0000313" key="2">
    <source>
        <dbReference type="EMBL" id="GII23435.1"/>
    </source>
</evidence>
<comment type="caution">
    <text evidence="2">The sequence shown here is derived from an EMBL/GenBank/DDBJ whole genome shotgun (WGS) entry which is preliminary data.</text>
</comment>
<keyword evidence="1" id="KW-0472">Membrane</keyword>
<protein>
    <recommendedName>
        <fullName evidence="4">LPXTG cell wall anchor domain-containing protein</fullName>
    </recommendedName>
</protein>